<keyword evidence="3" id="KW-0804">Transcription</keyword>
<dbReference type="GO" id="GO:0000976">
    <property type="term" value="F:transcription cis-regulatory region binding"/>
    <property type="evidence" value="ECO:0007669"/>
    <property type="project" value="TreeGrafter"/>
</dbReference>
<evidence type="ECO:0000256" key="4">
    <source>
        <dbReference type="PROSITE-ProRule" id="PRU00335"/>
    </source>
</evidence>
<feature type="DNA-binding region" description="H-T-H motif" evidence="4">
    <location>
        <begin position="28"/>
        <end position="47"/>
    </location>
</feature>
<accession>E0XSB7</accession>
<dbReference type="PRINTS" id="PR00400">
    <property type="entry name" value="TETREPRESSOR"/>
</dbReference>
<dbReference type="PROSITE" id="PS50977">
    <property type="entry name" value="HTH_TETR_2"/>
    <property type="match status" value="1"/>
</dbReference>
<proteinExistence type="predicted"/>
<organism evidence="6">
    <name type="scientific">uncultured actinobacterium HF0070_17F14</name>
    <dbReference type="NCBI Taxonomy" id="711000"/>
    <lineage>
        <taxon>Bacteria</taxon>
        <taxon>Bacillati</taxon>
        <taxon>Actinomycetota</taxon>
        <taxon>Actinomycetes</taxon>
        <taxon>environmental samples</taxon>
    </lineage>
</organism>
<dbReference type="Pfam" id="PF00440">
    <property type="entry name" value="TetR_N"/>
    <property type="match status" value="1"/>
</dbReference>
<sequence length="193" mass="20837">MSRPTLDPTQVIDEAARLADTEGLDALTLTRVADGLGVQQPALYRHVDGYDDLIRSLGLRGRELLAERLSEAAQGVAGEDAVRALGDAWRSVVRDAPGLYAATDRYPCAGDDELEAAVERVVNVIARSLAGFDLDDAQRIHVARALRSAFHGFAHLESGDGHPHPHDLEVSFAGLVDLLMAGIRHLERTGESR</sequence>
<dbReference type="GO" id="GO:0003700">
    <property type="term" value="F:DNA-binding transcription factor activity"/>
    <property type="evidence" value="ECO:0007669"/>
    <property type="project" value="TreeGrafter"/>
</dbReference>
<dbReference type="SUPFAM" id="SSF48498">
    <property type="entry name" value="Tetracyclin repressor-like, C-terminal domain"/>
    <property type="match status" value="1"/>
</dbReference>
<dbReference type="GO" id="GO:0045892">
    <property type="term" value="P:negative regulation of DNA-templated transcription"/>
    <property type="evidence" value="ECO:0007669"/>
    <property type="project" value="InterPro"/>
</dbReference>
<dbReference type="InterPro" id="IPR036271">
    <property type="entry name" value="Tet_transcr_reg_TetR-rel_C_sf"/>
</dbReference>
<dbReference type="Pfam" id="PF13305">
    <property type="entry name" value="TetR_C_33"/>
    <property type="match status" value="1"/>
</dbReference>
<dbReference type="Gene3D" id="1.10.357.10">
    <property type="entry name" value="Tetracycline Repressor, domain 2"/>
    <property type="match status" value="1"/>
</dbReference>
<keyword evidence="2 4" id="KW-0238">DNA-binding</keyword>
<dbReference type="GO" id="GO:0046677">
    <property type="term" value="P:response to antibiotic"/>
    <property type="evidence" value="ECO:0007669"/>
    <property type="project" value="InterPro"/>
</dbReference>
<dbReference type="InterPro" id="IPR050109">
    <property type="entry name" value="HTH-type_TetR-like_transc_reg"/>
</dbReference>
<dbReference type="AlphaFoldDB" id="E0XSB7"/>
<keyword evidence="1" id="KW-0805">Transcription regulation</keyword>
<dbReference type="InterPro" id="IPR009057">
    <property type="entry name" value="Homeodomain-like_sf"/>
</dbReference>
<dbReference type="PANTHER" id="PTHR30055">
    <property type="entry name" value="HTH-TYPE TRANSCRIPTIONAL REGULATOR RUTR"/>
    <property type="match status" value="1"/>
</dbReference>
<dbReference type="PANTHER" id="PTHR30055:SF234">
    <property type="entry name" value="HTH-TYPE TRANSCRIPTIONAL REGULATOR BETI"/>
    <property type="match status" value="1"/>
</dbReference>
<dbReference type="InterPro" id="IPR003012">
    <property type="entry name" value="Tet_transcr_reg_TetR"/>
</dbReference>
<dbReference type="InterPro" id="IPR001647">
    <property type="entry name" value="HTH_TetR"/>
</dbReference>
<feature type="domain" description="HTH tetR-type" evidence="5">
    <location>
        <begin position="5"/>
        <end position="65"/>
    </location>
</feature>
<name>E0XSB7_9ACTN</name>
<evidence type="ECO:0000313" key="6">
    <source>
        <dbReference type="EMBL" id="ADI17308.1"/>
    </source>
</evidence>
<evidence type="ECO:0000256" key="3">
    <source>
        <dbReference type="ARBA" id="ARBA00023163"/>
    </source>
</evidence>
<dbReference type="Gene3D" id="1.10.10.60">
    <property type="entry name" value="Homeodomain-like"/>
    <property type="match status" value="1"/>
</dbReference>
<evidence type="ECO:0000259" key="5">
    <source>
        <dbReference type="PROSITE" id="PS50977"/>
    </source>
</evidence>
<dbReference type="SUPFAM" id="SSF46689">
    <property type="entry name" value="Homeodomain-like"/>
    <property type="match status" value="1"/>
</dbReference>
<evidence type="ECO:0000256" key="2">
    <source>
        <dbReference type="ARBA" id="ARBA00023125"/>
    </source>
</evidence>
<dbReference type="EMBL" id="GU474860">
    <property type="protein sequence ID" value="ADI17308.1"/>
    <property type="molecule type" value="Genomic_DNA"/>
</dbReference>
<dbReference type="InterPro" id="IPR025996">
    <property type="entry name" value="MT1864/Rv1816-like_C"/>
</dbReference>
<evidence type="ECO:0000256" key="1">
    <source>
        <dbReference type="ARBA" id="ARBA00023015"/>
    </source>
</evidence>
<reference evidence="6" key="1">
    <citation type="journal article" date="2011" name="Environ. Microbiol.">
        <title>Time-series analyses of Monterey Bay coastal microbial picoplankton using a 'genome proxy' microarray.</title>
        <authorList>
            <person name="Rich V.I."/>
            <person name="Pham V.D."/>
            <person name="Eppley J."/>
            <person name="Shi Y."/>
            <person name="DeLong E.F."/>
        </authorList>
    </citation>
    <scope>NUCLEOTIDE SEQUENCE</scope>
</reference>
<protein>
    <submittedName>
        <fullName evidence="6">Transcriptional regulator</fullName>
    </submittedName>
</protein>